<comment type="caution">
    <text evidence="1">The sequence shown here is derived from an EMBL/GenBank/DDBJ whole genome shotgun (WGS) entry which is preliminary data.</text>
</comment>
<dbReference type="Gene3D" id="1.20.120.610">
    <property type="entry name" value="lithium bound rotor ring of v- atpase"/>
    <property type="match status" value="1"/>
</dbReference>
<dbReference type="EMBL" id="BSXT01000435">
    <property type="protein sequence ID" value="GMF27337.1"/>
    <property type="molecule type" value="Genomic_DNA"/>
</dbReference>
<evidence type="ECO:0000313" key="1">
    <source>
        <dbReference type="EMBL" id="GMF27337.1"/>
    </source>
</evidence>
<evidence type="ECO:0000313" key="2">
    <source>
        <dbReference type="Proteomes" id="UP001165121"/>
    </source>
</evidence>
<dbReference type="AlphaFoldDB" id="A0A9W6X1T8"/>
<gene>
    <name evidence="1" type="ORF">Pfra01_000539500</name>
</gene>
<accession>A0A9W6X1T8</accession>
<protein>
    <submittedName>
        <fullName evidence="1">Unnamed protein product</fullName>
    </submittedName>
</protein>
<keyword evidence="2" id="KW-1185">Reference proteome</keyword>
<organism evidence="1 2">
    <name type="scientific">Phytophthora fragariaefolia</name>
    <dbReference type="NCBI Taxonomy" id="1490495"/>
    <lineage>
        <taxon>Eukaryota</taxon>
        <taxon>Sar</taxon>
        <taxon>Stramenopiles</taxon>
        <taxon>Oomycota</taxon>
        <taxon>Peronosporomycetes</taxon>
        <taxon>Peronosporales</taxon>
        <taxon>Peronosporaceae</taxon>
        <taxon>Phytophthora</taxon>
    </lineage>
</organism>
<sequence length="68" mass="7338">MNQPGLRNEGDEPINEQALYFAGYAVFGSGLAVGLTNLASGYDLTVAAISFEEDHWLMGLICGFVFHV</sequence>
<dbReference type="Proteomes" id="UP001165121">
    <property type="component" value="Unassembled WGS sequence"/>
</dbReference>
<reference evidence="1" key="1">
    <citation type="submission" date="2023-04" db="EMBL/GenBank/DDBJ databases">
        <title>Phytophthora fragariaefolia NBRC 109709.</title>
        <authorList>
            <person name="Ichikawa N."/>
            <person name="Sato H."/>
            <person name="Tonouchi N."/>
        </authorList>
    </citation>
    <scope>NUCLEOTIDE SEQUENCE</scope>
    <source>
        <strain evidence="1">NBRC 109709</strain>
    </source>
</reference>
<proteinExistence type="predicted"/>
<dbReference type="OrthoDB" id="10264021at2759"/>
<dbReference type="InterPro" id="IPR035921">
    <property type="entry name" value="F/V-ATP_Csub_sf"/>
</dbReference>
<name>A0A9W6X1T8_9STRA</name>